<protein>
    <submittedName>
        <fullName evidence="1">Uncharacterized protein</fullName>
    </submittedName>
</protein>
<dbReference type="Proteomes" id="UP000270866">
    <property type="component" value="Chromosome 11"/>
</dbReference>
<comment type="caution">
    <text evidence="1">The sequence shown here is derived from an EMBL/GenBank/DDBJ whole genome shotgun (WGS) entry which is preliminary data.</text>
</comment>
<gene>
    <name evidence="1" type="ORF">BFJ65_g14342</name>
</gene>
<proteinExistence type="predicted"/>
<reference evidence="1" key="1">
    <citation type="journal article" date="2018" name="Sci. Rep.">
        <title>Characterisation of pathogen-specific regions and novel effector candidates in Fusarium oxysporum f. sp. cepae.</title>
        <authorList>
            <person name="Armitage A.D."/>
            <person name="Taylor A."/>
            <person name="Sobczyk M.K."/>
            <person name="Baxter L."/>
            <person name="Greenfield B.P."/>
            <person name="Bates H.J."/>
            <person name="Wilson F."/>
            <person name="Jackson A.C."/>
            <person name="Ott S."/>
            <person name="Harrison R.J."/>
            <person name="Clarkson J.P."/>
        </authorList>
    </citation>
    <scope>NUCLEOTIDE SEQUENCE [LARGE SCALE GENOMIC DNA]</scope>
    <source>
        <strain evidence="1">FoC_Fus2</strain>
    </source>
</reference>
<name>A0A3L6N524_FUSOX</name>
<evidence type="ECO:0000313" key="1">
    <source>
        <dbReference type="EMBL" id="RKK12486.1"/>
    </source>
</evidence>
<organism evidence="1">
    <name type="scientific">Fusarium oxysporum f. sp. cepae</name>
    <dbReference type="NCBI Taxonomy" id="396571"/>
    <lineage>
        <taxon>Eukaryota</taxon>
        <taxon>Fungi</taxon>
        <taxon>Dikarya</taxon>
        <taxon>Ascomycota</taxon>
        <taxon>Pezizomycotina</taxon>
        <taxon>Sordariomycetes</taxon>
        <taxon>Hypocreomycetidae</taxon>
        <taxon>Hypocreales</taxon>
        <taxon>Nectriaceae</taxon>
        <taxon>Fusarium</taxon>
        <taxon>Fusarium oxysporum species complex</taxon>
    </lineage>
</organism>
<dbReference type="AlphaFoldDB" id="A0A3L6N524"/>
<sequence>MGQAPLGRQFLWQMGTSPDQMALHHFSILQEPRNVDNREWETPIRRDDLLAYQELFSASKGMTKLGIVMRGRVNTISNWTPAYRDAA</sequence>
<accession>A0A3L6N524</accession>
<dbReference type="EMBL" id="MRCU01000009">
    <property type="protein sequence ID" value="RKK12486.1"/>
    <property type="molecule type" value="Genomic_DNA"/>
</dbReference>